<dbReference type="Gene3D" id="1.10.530.10">
    <property type="match status" value="1"/>
</dbReference>
<evidence type="ECO:0000256" key="2">
    <source>
        <dbReference type="SAM" id="Phobius"/>
    </source>
</evidence>
<dbReference type="PANTHER" id="PTHR37423">
    <property type="entry name" value="SOLUBLE LYTIC MUREIN TRANSGLYCOSYLASE-RELATED"/>
    <property type="match status" value="1"/>
</dbReference>
<reference evidence="5" key="1">
    <citation type="journal article" date="2019" name="Int. J. Syst. Evol. Microbiol.">
        <title>The Global Catalogue of Microorganisms (GCM) 10K type strain sequencing project: providing services to taxonomists for standard genome sequencing and annotation.</title>
        <authorList>
            <consortium name="The Broad Institute Genomics Platform"/>
            <consortium name="The Broad Institute Genome Sequencing Center for Infectious Disease"/>
            <person name="Wu L."/>
            <person name="Ma J."/>
        </authorList>
    </citation>
    <scope>NUCLEOTIDE SEQUENCE [LARGE SCALE GENOMIC DNA]</scope>
    <source>
        <strain evidence="5">JCM 17919</strain>
    </source>
</reference>
<keyword evidence="2" id="KW-0812">Transmembrane</keyword>
<protein>
    <submittedName>
        <fullName evidence="4">Lytic transglycosylase domain-containing protein</fullName>
    </submittedName>
</protein>
<feature type="transmembrane region" description="Helical" evidence="2">
    <location>
        <begin position="12"/>
        <end position="30"/>
    </location>
</feature>
<feature type="domain" description="Transglycosylase SLT" evidence="3">
    <location>
        <begin position="104"/>
        <end position="208"/>
    </location>
</feature>
<keyword evidence="5" id="KW-1185">Reference proteome</keyword>
<sequence>MLTMKPILRNTLNVAAGLLLGIGVIGQLAFNGRPSERTPTGNVITAPVLPKQLSFAGEAVPLDRWDVRERLDREVMINYYNHGNILFLIKSANKYFPVITERLRANGVPEDFKYLCIAESNLLPGAISSVGAASFWQFMSGTAPGYGLEVNKEVDHRYDLIRATDAASAYLKSAYQKFGSWTAAAASYNCGQGGYNGQATYQGTKQYYDLLLPEETNRYIFRILAFKHLLENSEALGFKVEDEEKYTMPATRTITVTSSIPNLAAFAQANGTTYKMLRQLNPWLRGRSLPVSAGKSYVIQLPEEEKGF</sequence>
<dbReference type="PANTHER" id="PTHR37423:SF2">
    <property type="entry name" value="MEMBRANE-BOUND LYTIC MUREIN TRANSGLYCOSYLASE C"/>
    <property type="match status" value="1"/>
</dbReference>
<proteinExistence type="inferred from homology"/>
<evidence type="ECO:0000256" key="1">
    <source>
        <dbReference type="ARBA" id="ARBA00007734"/>
    </source>
</evidence>
<dbReference type="Pfam" id="PF01464">
    <property type="entry name" value="SLT"/>
    <property type="match status" value="1"/>
</dbReference>
<dbReference type="CDD" id="cd16894">
    <property type="entry name" value="MltD-like"/>
    <property type="match status" value="1"/>
</dbReference>
<evidence type="ECO:0000313" key="5">
    <source>
        <dbReference type="Proteomes" id="UP001501725"/>
    </source>
</evidence>
<keyword evidence="2" id="KW-0472">Membrane</keyword>
<dbReference type="InterPro" id="IPR008258">
    <property type="entry name" value="Transglycosylase_SLT_dom_1"/>
</dbReference>
<gene>
    <name evidence="4" type="ORF">GCM10023184_11020</name>
</gene>
<comment type="similarity">
    <text evidence="1">Belongs to the transglycosylase Slt family.</text>
</comment>
<dbReference type="SUPFAM" id="SSF53955">
    <property type="entry name" value="Lysozyme-like"/>
    <property type="match status" value="1"/>
</dbReference>
<dbReference type="InterPro" id="IPR023346">
    <property type="entry name" value="Lysozyme-like_dom_sf"/>
</dbReference>
<comment type="caution">
    <text evidence="4">The sequence shown here is derived from an EMBL/GenBank/DDBJ whole genome shotgun (WGS) entry which is preliminary data.</text>
</comment>
<organism evidence="4 5">
    <name type="scientific">Flaviaesturariibacter amylovorans</name>
    <dbReference type="NCBI Taxonomy" id="1084520"/>
    <lineage>
        <taxon>Bacteria</taxon>
        <taxon>Pseudomonadati</taxon>
        <taxon>Bacteroidota</taxon>
        <taxon>Chitinophagia</taxon>
        <taxon>Chitinophagales</taxon>
        <taxon>Chitinophagaceae</taxon>
        <taxon>Flaviaestuariibacter</taxon>
    </lineage>
</organism>
<accession>A0ABP8GGG0</accession>
<keyword evidence="2" id="KW-1133">Transmembrane helix</keyword>
<evidence type="ECO:0000313" key="4">
    <source>
        <dbReference type="EMBL" id="GAA4323947.1"/>
    </source>
</evidence>
<dbReference type="EMBL" id="BAABGY010000005">
    <property type="protein sequence ID" value="GAA4323947.1"/>
    <property type="molecule type" value="Genomic_DNA"/>
</dbReference>
<name>A0ABP8GGG0_9BACT</name>
<dbReference type="Proteomes" id="UP001501725">
    <property type="component" value="Unassembled WGS sequence"/>
</dbReference>
<evidence type="ECO:0000259" key="3">
    <source>
        <dbReference type="Pfam" id="PF01464"/>
    </source>
</evidence>